<proteinExistence type="predicted"/>
<dbReference type="Proteomes" id="UP000476176">
    <property type="component" value="Unassembled WGS sequence"/>
</dbReference>
<gene>
    <name evidence="1" type="ORF">PF004_g27221</name>
</gene>
<reference evidence="1 2" key="1">
    <citation type="submission" date="2018-09" db="EMBL/GenBank/DDBJ databases">
        <title>Genomic investigation of the strawberry pathogen Phytophthora fragariae indicates pathogenicity is determined by transcriptional variation in three key races.</title>
        <authorList>
            <person name="Adams T.M."/>
            <person name="Armitage A.D."/>
            <person name="Sobczyk M.K."/>
            <person name="Bates H.J."/>
            <person name="Dunwell J.M."/>
            <person name="Nellist C.F."/>
            <person name="Harrison R.J."/>
        </authorList>
    </citation>
    <scope>NUCLEOTIDE SEQUENCE [LARGE SCALE GENOMIC DNA]</scope>
    <source>
        <strain evidence="1 2">BC-23</strain>
    </source>
</reference>
<dbReference type="AlphaFoldDB" id="A0A6G0MLF9"/>
<sequence>MASALADGKLQLPSSKGCLAARPKLVVASAPQLPSCRRRAGSS</sequence>
<comment type="caution">
    <text evidence="1">The sequence shown here is derived from an EMBL/GenBank/DDBJ whole genome shotgun (WGS) entry which is preliminary data.</text>
</comment>
<dbReference type="EMBL" id="QXGC01003870">
    <property type="protein sequence ID" value="KAE9172598.1"/>
    <property type="molecule type" value="Genomic_DNA"/>
</dbReference>
<accession>A0A6G0MLF9</accession>
<evidence type="ECO:0000313" key="1">
    <source>
        <dbReference type="EMBL" id="KAE9172598.1"/>
    </source>
</evidence>
<evidence type="ECO:0000313" key="2">
    <source>
        <dbReference type="Proteomes" id="UP000476176"/>
    </source>
</evidence>
<protein>
    <submittedName>
        <fullName evidence="1">Uncharacterized protein</fullName>
    </submittedName>
</protein>
<name>A0A6G0MLF9_9STRA</name>
<organism evidence="1 2">
    <name type="scientific">Phytophthora fragariae</name>
    <dbReference type="NCBI Taxonomy" id="53985"/>
    <lineage>
        <taxon>Eukaryota</taxon>
        <taxon>Sar</taxon>
        <taxon>Stramenopiles</taxon>
        <taxon>Oomycota</taxon>
        <taxon>Peronosporomycetes</taxon>
        <taxon>Peronosporales</taxon>
        <taxon>Peronosporaceae</taxon>
        <taxon>Phytophthora</taxon>
    </lineage>
</organism>